<sequence length="300" mass="33519">MNNPKADVATSFDSFIELDKGSDLIHLSDVDIEYFKANLEWVLTIDKSYMLCLKPKGKTSGTNTRASTGQNSTEVAHGRRPAVLAIVGYVTPENFKFTPEGNHYITKEEENQKPFSKAKAMFDIICPPAPETAPVNSWWKKYLSAATLLQNVAPSIAHRSRKGFVAGEALRMGYKLFEEISPAIESAEDRNTHLRTLKDWPVGPKFKDSCLELGCSFKPRTSPIFDLDKPVAPVEWKAKLPAAEVRVCFTLNYWRIGRADASFTASVEEVHVVKDSAPIIIEKRKADDGLPQFSSPKKRK</sequence>
<reference evidence="2" key="1">
    <citation type="journal article" date="2014" name="Proc. Natl. Acad. Sci. U.S.A.">
        <title>Extensive sampling of basidiomycete genomes demonstrates inadequacy of the white-rot/brown-rot paradigm for wood decay fungi.</title>
        <authorList>
            <person name="Riley R."/>
            <person name="Salamov A.A."/>
            <person name="Brown D.W."/>
            <person name="Nagy L.G."/>
            <person name="Floudas D."/>
            <person name="Held B.W."/>
            <person name="Levasseur A."/>
            <person name="Lombard V."/>
            <person name="Morin E."/>
            <person name="Otillar R."/>
            <person name="Lindquist E.A."/>
            <person name="Sun H."/>
            <person name="LaButti K.M."/>
            <person name="Schmutz J."/>
            <person name="Jabbour D."/>
            <person name="Luo H."/>
            <person name="Baker S.E."/>
            <person name="Pisabarro A.G."/>
            <person name="Walton J.D."/>
            <person name="Blanchette R.A."/>
            <person name="Henrissat B."/>
            <person name="Martin F."/>
            <person name="Cullen D."/>
            <person name="Hibbett D.S."/>
            <person name="Grigoriev I.V."/>
        </authorList>
    </citation>
    <scope>NUCLEOTIDE SEQUENCE [LARGE SCALE GENOMIC DNA]</scope>
    <source>
        <strain evidence="2">FD-172 SS1</strain>
    </source>
</reference>
<evidence type="ECO:0000313" key="1">
    <source>
        <dbReference type="EMBL" id="KDQ20099.1"/>
    </source>
</evidence>
<dbReference type="Proteomes" id="UP000027195">
    <property type="component" value="Unassembled WGS sequence"/>
</dbReference>
<accession>A0A067MWV1</accession>
<proteinExistence type="predicted"/>
<evidence type="ECO:0000313" key="2">
    <source>
        <dbReference type="Proteomes" id="UP000027195"/>
    </source>
</evidence>
<keyword evidence="2" id="KW-1185">Reference proteome</keyword>
<dbReference type="InParanoid" id="A0A067MWV1"/>
<dbReference type="EMBL" id="KL198018">
    <property type="protein sequence ID" value="KDQ20099.1"/>
    <property type="molecule type" value="Genomic_DNA"/>
</dbReference>
<protein>
    <submittedName>
        <fullName evidence="1">Uncharacterized protein</fullName>
    </submittedName>
</protein>
<dbReference type="HOGENOM" id="CLU_927467_0_0_1"/>
<dbReference type="AlphaFoldDB" id="A0A067MWV1"/>
<organism evidence="1 2">
    <name type="scientific">Botryobasidium botryosum (strain FD-172 SS1)</name>
    <dbReference type="NCBI Taxonomy" id="930990"/>
    <lineage>
        <taxon>Eukaryota</taxon>
        <taxon>Fungi</taxon>
        <taxon>Dikarya</taxon>
        <taxon>Basidiomycota</taxon>
        <taxon>Agaricomycotina</taxon>
        <taxon>Agaricomycetes</taxon>
        <taxon>Cantharellales</taxon>
        <taxon>Botryobasidiaceae</taxon>
        <taxon>Botryobasidium</taxon>
    </lineage>
</organism>
<name>A0A067MWV1_BOTB1</name>
<dbReference type="OrthoDB" id="2667153at2759"/>
<gene>
    <name evidence="1" type="ORF">BOTBODRAFT_184087</name>
</gene>